<feature type="DNA-binding region" description="H-T-H motif" evidence="4">
    <location>
        <begin position="24"/>
        <end position="43"/>
    </location>
</feature>
<dbReference type="Gene3D" id="1.10.357.10">
    <property type="entry name" value="Tetracycline Repressor, domain 2"/>
    <property type="match status" value="1"/>
</dbReference>
<dbReference type="PANTHER" id="PTHR30055">
    <property type="entry name" value="HTH-TYPE TRANSCRIPTIONAL REGULATOR RUTR"/>
    <property type="match status" value="1"/>
</dbReference>
<feature type="signal peptide" evidence="5">
    <location>
        <begin position="1"/>
        <end position="25"/>
    </location>
</feature>
<reference evidence="7 8" key="1">
    <citation type="journal article" date="2019" name="Int. J. Syst. Evol. Microbiol.">
        <title>The Global Catalogue of Microorganisms (GCM) 10K type strain sequencing project: providing services to taxonomists for standard genome sequencing and annotation.</title>
        <authorList>
            <consortium name="The Broad Institute Genomics Platform"/>
            <consortium name="The Broad Institute Genome Sequencing Center for Infectious Disease"/>
            <person name="Wu L."/>
            <person name="Ma J."/>
        </authorList>
    </citation>
    <scope>NUCLEOTIDE SEQUENCE [LARGE SCALE GENOMIC DNA]</scope>
    <source>
        <strain evidence="7 8">JCM 6242</strain>
    </source>
</reference>
<feature type="chain" id="PRO_5045156647" evidence="5">
    <location>
        <begin position="26"/>
        <end position="186"/>
    </location>
</feature>
<evidence type="ECO:0000256" key="2">
    <source>
        <dbReference type="ARBA" id="ARBA00023125"/>
    </source>
</evidence>
<evidence type="ECO:0000256" key="4">
    <source>
        <dbReference type="PROSITE-ProRule" id="PRU00335"/>
    </source>
</evidence>
<proteinExistence type="predicted"/>
<dbReference type="PANTHER" id="PTHR30055:SF234">
    <property type="entry name" value="HTH-TYPE TRANSCRIPTIONAL REGULATOR BETI"/>
    <property type="match status" value="1"/>
</dbReference>
<dbReference type="Pfam" id="PF00440">
    <property type="entry name" value="TetR_N"/>
    <property type="match status" value="1"/>
</dbReference>
<keyword evidence="8" id="KW-1185">Reference proteome</keyword>
<dbReference type="InterPro" id="IPR009057">
    <property type="entry name" value="Homeodomain-like_sf"/>
</dbReference>
<dbReference type="SUPFAM" id="SSF48498">
    <property type="entry name" value="Tetracyclin repressor-like, C-terminal domain"/>
    <property type="match status" value="1"/>
</dbReference>
<protein>
    <submittedName>
        <fullName evidence="7">TetR/AcrR family transcriptional regulator</fullName>
    </submittedName>
</protein>
<gene>
    <name evidence="7" type="ORF">GCM10010517_64170</name>
</gene>
<dbReference type="InterPro" id="IPR050109">
    <property type="entry name" value="HTH-type_TetR-like_transc_reg"/>
</dbReference>
<keyword evidence="3" id="KW-0804">Transcription</keyword>
<evidence type="ECO:0000256" key="3">
    <source>
        <dbReference type="ARBA" id="ARBA00023163"/>
    </source>
</evidence>
<organism evidence="7 8">
    <name type="scientific">Streptosporangium fragile</name>
    <dbReference type="NCBI Taxonomy" id="46186"/>
    <lineage>
        <taxon>Bacteria</taxon>
        <taxon>Bacillati</taxon>
        <taxon>Actinomycetota</taxon>
        <taxon>Actinomycetes</taxon>
        <taxon>Streptosporangiales</taxon>
        <taxon>Streptosporangiaceae</taxon>
        <taxon>Streptosporangium</taxon>
    </lineage>
</organism>
<keyword evidence="1" id="KW-0805">Transcription regulation</keyword>
<keyword evidence="5" id="KW-0732">Signal</keyword>
<dbReference type="SUPFAM" id="SSF46689">
    <property type="entry name" value="Homeodomain-like"/>
    <property type="match status" value="1"/>
</dbReference>
<sequence>MRGRTRRAILAAAAFVLARNRSATLADIAEAAGVGRSTLHRYFSDREELINAVVEDSLTVISQSIDEAALDQGPPAEAMRRLVAAMLDVADRLMFLWGDPRVLEAFEKPASDEEGAKPTAPVPDLIERGQAEGVFDPEVSADWIQNVLWAVVYTGVEQVDKGLIPRHGVYATVVRTFENGIRLRDS</sequence>
<comment type="caution">
    <text evidence="7">The sequence shown here is derived from an EMBL/GenBank/DDBJ whole genome shotgun (WGS) entry which is preliminary data.</text>
</comment>
<accession>A0ABN3W725</accession>
<dbReference type="InterPro" id="IPR001647">
    <property type="entry name" value="HTH_TetR"/>
</dbReference>
<evidence type="ECO:0000256" key="1">
    <source>
        <dbReference type="ARBA" id="ARBA00023015"/>
    </source>
</evidence>
<evidence type="ECO:0000313" key="8">
    <source>
        <dbReference type="Proteomes" id="UP001500831"/>
    </source>
</evidence>
<dbReference type="Proteomes" id="UP001500831">
    <property type="component" value="Unassembled WGS sequence"/>
</dbReference>
<keyword evidence="2 4" id="KW-0238">DNA-binding</keyword>
<evidence type="ECO:0000313" key="7">
    <source>
        <dbReference type="EMBL" id="GAA2898815.1"/>
    </source>
</evidence>
<evidence type="ECO:0000256" key="5">
    <source>
        <dbReference type="SAM" id="SignalP"/>
    </source>
</evidence>
<dbReference type="PROSITE" id="PS50977">
    <property type="entry name" value="HTH_TETR_2"/>
    <property type="match status" value="1"/>
</dbReference>
<dbReference type="EMBL" id="BAAAVI010000063">
    <property type="protein sequence ID" value="GAA2898815.1"/>
    <property type="molecule type" value="Genomic_DNA"/>
</dbReference>
<dbReference type="InterPro" id="IPR036271">
    <property type="entry name" value="Tet_transcr_reg_TetR-rel_C_sf"/>
</dbReference>
<feature type="domain" description="HTH tetR-type" evidence="6">
    <location>
        <begin position="3"/>
        <end position="61"/>
    </location>
</feature>
<name>A0ABN3W725_9ACTN</name>
<evidence type="ECO:0000259" key="6">
    <source>
        <dbReference type="PROSITE" id="PS50977"/>
    </source>
</evidence>